<comment type="caution">
    <text evidence="2">The sequence shown here is derived from an EMBL/GenBank/DDBJ whole genome shotgun (WGS) entry which is preliminary data.</text>
</comment>
<accession>A0A6I4T7K7</accession>
<dbReference type="Proteomes" id="UP000438476">
    <property type="component" value="Unassembled WGS sequence"/>
</dbReference>
<dbReference type="NCBIfam" id="TIGR01764">
    <property type="entry name" value="excise"/>
    <property type="match status" value="1"/>
</dbReference>
<gene>
    <name evidence="2" type="ORF">GRI91_12955</name>
</gene>
<dbReference type="AlphaFoldDB" id="A0A6I4T7K7"/>
<name>A0A6I4T7K7_9SPHN</name>
<dbReference type="GO" id="GO:0003677">
    <property type="term" value="F:DNA binding"/>
    <property type="evidence" value="ECO:0007669"/>
    <property type="project" value="InterPro"/>
</dbReference>
<evidence type="ECO:0000313" key="2">
    <source>
        <dbReference type="EMBL" id="MXO66668.1"/>
    </source>
</evidence>
<sequence>MKPLLINVSEFCRLLGLGKTKTYELISEQRIDTIKVGRRTLITMESVEAFIAQSKVEPE</sequence>
<feature type="domain" description="Helix-turn-helix" evidence="1">
    <location>
        <begin position="7"/>
        <end position="53"/>
    </location>
</feature>
<evidence type="ECO:0000313" key="3">
    <source>
        <dbReference type="Proteomes" id="UP000438476"/>
    </source>
</evidence>
<proteinExistence type="predicted"/>
<dbReference type="InterPro" id="IPR010093">
    <property type="entry name" value="SinI_DNA-bd"/>
</dbReference>
<keyword evidence="3" id="KW-1185">Reference proteome</keyword>
<protein>
    <submittedName>
        <fullName evidence="2">Helix-turn-helix domain-containing protein</fullName>
    </submittedName>
</protein>
<dbReference type="RefSeq" id="WP_160737096.1">
    <property type="nucleotide sequence ID" value="NZ_WTYT01000005.1"/>
</dbReference>
<dbReference type="OrthoDB" id="7874861at2"/>
<dbReference type="EMBL" id="WTYT01000005">
    <property type="protein sequence ID" value="MXO66668.1"/>
    <property type="molecule type" value="Genomic_DNA"/>
</dbReference>
<dbReference type="InterPro" id="IPR041657">
    <property type="entry name" value="HTH_17"/>
</dbReference>
<organism evidence="2 3">
    <name type="scientific">Altericroceibacterium endophyticum</name>
    <dbReference type="NCBI Taxonomy" id="1808508"/>
    <lineage>
        <taxon>Bacteria</taxon>
        <taxon>Pseudomonadati</taxon>
        <taxon>Pseudomonadota</taxon>
        <taxon>Alphaproteobacteria</taxon>
        <taxon>Sphingomonadales</taxon>
        <taxon>Erythrobacteraceae</taxon>
        <taxon>Altericroceibacterium</taxon>
    </lineage>
</organism>
<reference evidence="2 3" key="1">
    <citation type="submission" date="2019-12" db="EMBL/GenBank/DDBJ databases">
        <title>Genomic-based taxomic classification of the family Erythrobacteraceae.</title>
        <authorList>
            <person name="Xu L."/>
        </authorList>
    </citation>
    <scope>NUCLEOTIDE SEQUENCE [LARGE SCALE GENOMIC DNA]</scope>
    <source>
        <strain evidence="2 3">LMG 29518</strain>
    </source>
</reference>
<dbReference type="Pfam" id="PF12728">
    <property type="entry name" value="HTH_17"/>
    <property type="match status" value="1"/>
</dbReference>
<evidence type="ECO:0000259" key="1">
    <source>
        <dbReference type="Pfam" id="PF12728"/>
    </source>
</evidence>